<dbReference type="Gene3D" id="6.20.20.10">
    <property type="match status" value="1"/>
</dbReference>
<keyword evidence="2" id="KW-1185">Reference proteome</keyword>
<dbReference type="Proteomes" id="UP001501532">
    <property type="component" value="Unassembled WGS sequence"/>
</dbReference>
<evidence type="ECO:0000313" key="2">
    <source>
        <dbReference type="Proteomes" id="UP001501532"/>
    </source>
</evidence>
<dbReference type="EMBL" id="BAAAUF010000033">
    <property type="protein sequence ID" value="GAA3051971.1"/>
    <property type="molecule type" value="Genomic_DNA"/>
</dbReference>
<reference evidence="2" key="1">
    <citation type="journal article" date="2019" name="Int. J. Syst. Evol. Microbiol.">
        <title>The Global Catalogue of Microorganisms (GCM) 10K type strain sequencing project: providing services to taxonomists for standard genome sequencing and annotation.</title>
        <authorList>
            <consortium name="The Broad Institute Genomics Platform"/>
            <consortium name="The Broad Institute Genome Sequencing Center for Infectious Disease"/>
            <person name="Wu L."/>
            <person name="Ma J."/>
        </authorList>
    </citation>
    <scope>NUCLEOTIDE SEQUENCE [LARGE SCALE GENOMIC DNA]</scope>
    <source>
        <strain evidence="2">JCM 9091</strain>
    </source>
</reference>
<comment type="caution">
    <text evidence="1">The sequence shown here is derived from an EMBL/GenBank/DDBJ whole genome shotgun (WGS) entry which is preliminary data.</text>
</comment>
<name>A0ABP6LML1_9ACTN</name>
<sequence length="82" mass="8902">MRERLRRVPGSDCQVCRELPCTDCAACWTAFMANEWTACLECGGSGRHSTESRFPCPVCGGSTLVPARPILILLGLDSKGEK</sequence>
<proteinExistence type="predicted"/>
<gene>
    <name evidence="1" type="ORF">GCM10010448_38920</name>
</gene>
<evidence type="ECO:0000313" key="1">
    <source>
        <dbReference type="EMBL" id="GAA3051971.1"/>
    </source>
</evidence>
<protein>
    <submittedName>
        <fullName evidence="1">Uncharacterized protein</fullName>
    </submittedName>
</protein>
<organism evidence="1 2">
    <name type="scientific">Streptomyces glomeratus</name>
    <dbReference type="NCBI Taxonomy" id="284452"/>
    <lineage>
        <taxon>Bacteria</taxon>
        <taxon>Bacillati</taxon>
        <taxon>Actinomycetota</taxon>
        <taxon>Actinomycetes</taxon>
        <taxon>Kitasatosporales</taxon>
        <taxon>Streptomycetaceae</taxon>
        <taxon>Streptomyces</taxon>
    </lineage>
</organism>
<accession>A0ABP6LML1</accession>